<dbReference type="Proteomes" id="UP000257109">
    <property type="component" value="Unassembled WGS sequence"/>
</dbReference>
<dbReference type="EMBL" id="QJKJ01018470">
    <property type="protein sequence ID" value="RDX57602.1"/>
    <property type="molecule type" value="Genomic_DNA"/>
</dbReference>
<keyword evidence="2" id="KW-1185">Reference proteome</keyword>
<evidence type="ECO:0000313" key="2">
    <source>
        <dbReference type="Proteomes" id="UP000257109"/>
    </source>
</evidence>
<reference evidence="1" key="1">
    <citation type="submission" date="2018-05" db="EMBL/GenBank/DDBJ databases">
        <title>Draft genome of Mucuna pruriens seed.</title>
        <authorList>
            <person name="Nnadi N.E."/>
            <person name="Vos R."/>
            <person name="Hasami M.H."/>
            <person name="Devisetty U.K."/>
            <person name="Aguiy J.C."/>
        </authorList>
    </citation>
    <scope>NUCLEOTIDE SEQUENCE [LARGE SCALE GENOMIC DNA]</scope>
    <source>
        <strain evidence="1">JCA_2017</strain>
    </source>
</reference>
<accession>A0A371DYH7</accession>
<dbReference type="OrthoDB" id="585237at2759"/>
<proteinExistence type="predicted"/>
<dbReference type="AlphaFoldDB" id="A0A371DYH7"/>
<feature type="non-terminal residue" evidence="1">
    <location>
        <position position="1"/>
    </location>
</feature>
<gene>
    <name evidence="1" type="ORF">CR513_63142</name>
</gene>
<comment type="caution">
    <text evidence="1">The sequence shown here is derived from an EMBL/GenBank/DDBJ whole genome shotgun (WGS) entry which is preliminary data.</text>
</comment>
<evidence type="ECO:0000313" key="1">
    <source>
        <dbReference type="EMBL" id="RDX57602.1"/>
    </source>
</evidence>
<sequence>MRFWDTYTSVVSLGEAMECCTLDDESLVAKGITSLRSDPSSTGHVESRVNKQGPPCKDKYSWVIGGEVVP</sequence>
<name>A0A371DYH7_MUCPR</name>
<organism evidence="1 2">
    <name type="scientific">Mucuna pruriens</name>
    <name type="common">Velvet bean</name>
    <name type="synonym">Dolichos pruriens</name>
    <dbReference type="NCBI Taxonomy" id="157652"/>
    <lineage>
        <taxon>Eukaryota</taxon>
        <taxon>Viridiplantae</taxon>
        <taxon>Streptophyta</taxon>
        <taxon>Embryophyta</taxon>
        <taxon>Tracheophyta</taxon>
        <taxon>Spermatophyta</taxon>
        <taxon>Magnoliopsida</taxon>
        <taxon>eudicotyledons</taxon>
        <taxon>Gunneridae</taxon>
        <taxon>Pentapetalae</taxon>
        <taxon>rosids</taxon>
        <taxon>fabids</taxon>
        <taxon>Fabales</taxon>
        <taxon>Fabaceae</taxon>
        <taxon>Papilionoideae</taxon>
        <taxon>50 kb inversion clade</taxon>
        <taxon>NPAAA clade</taxon>
        <taxon>indigoferoid/millettioid clade</taxon>
        <taxon>Phaseoleae</taxon>
        <taxon>Mucuna</taxon>
    </lineage>
</organism>
<protein>
    <submittedName>
        <fullName evidence="1">Uncharacterized protein</fullName>
    </submittedName>
</protein>